<dbReference type="GO" id="GO:0008240">
    <property type="term" value="F:tripeptidyl-peptidase activity"/>
    <property type="evidence" value="ECO:0007669"/>
    <property type="project" value="TreeGrafter"/>
</dbReference>
<evidence type="ECO:0000256" key="2">
    <source>
        <dbReference type="ARBA" id="ARBA00022670"/>
    </source>
</evidence>
<dbReference type="Pfam" id="PF09286">
    <property type="entry name" value="Pro-kuma_activ"/>
    <property type="match status" value="1"/>
</dbReference>
<dbReference type="InterPro" id="IPR050819">
    <property type="entry name" value="Tripeptidyl-peptidase_I"/>
</dbReference>
<dbReference type="InterPro" id="IPR015366">
    <property type="entry name" value="S53_propep"/>
</dbReference>
<accession>A0AAN7B9E6</accession>
<keyword evidence="2 8" id="KW-0645">Protease</keyword>
<feature type="region of interest" description="Disordered" evidence="9">
    <location>
        <begin position="204"/>
        <end position="252"/>
    </location>
</feature>
<evidence type="ECO:0000256" key="6">
    <source>
        <dbReference type="ARBA" id="ARBA00022837"/>
    </source>
</evidence>
<feature type="compositionally biased region" description="Basic residues" evidence="9">
    <location>
        <begin position="210"/>
        <end position="231"/>
    </location>
</feature>
<feature type="binding site" evidence="8">
    <location>
        <position position="727"/>
    </location>
    <ligand>
        <name>Ca(2+)</name>
        <dbReference type="ChEBI" id="CHEBI:29108"/>
    </ligand>
</feature>
<evidence type="ECO:0000313" key="13">
    <source>
        <dbReference type="Proteomes" id="UP001301769"/>
    </source>
</evidence>
<keyword evidence="4 8" id="KW-0378">Hydrolase</keyword>
<proteinExistence type="predicted"/>
<feature type="active site" description="Charge relay system" evidence="8">
    <location>
        <position position="345"/>
    </location>
</feature>
<evidence type="ECO:0000256" key="9">
    <source>
        <dbReference type="SAM" id="MobiDB-lite"/>
    </source>
</evidence>
<evidence type="ECO:0000256" key="8">
    <source>
        <dbReference type="PROSITE-ProRule" id="PRU01032"/>
    </source>
</evidence>
<dbReference type="EMBL" id="MU858086">
    <property type="protein sequence ID" value="KAK4214897.1"/>
    <property type="molecule type" value="Genomic_DNA"/>
</dbReference>
<evidence type="ECO:0000256" key="3">
    <source>
        <dbReference type="ARBA" id="ARBA00022723"/>
    </source>
</evidence>
<feature type="binding site" evidence="8">
    <location>
        <position position="729"/>
    </location>
    <ligand>
        <name>Ca(2+)</name>
        <dbReference type="ChEBI" id="CHEBI:29108"/>
    </ligand>
</feature>
<comment type="caution">
    <text evidence="12">The sequence shown here is derived from an EMBL/GenBank/DDBJ whole genome shotgun (WGS) entry which is preliminary data.</text>
</comment>
<evidence type="ECO:0000313" key="12">
    <source>
        <dbReference type="EMBL" id="KAK4214897.1"/>
    </source>
</evidence>
<dbReference type="CDD" id="cd11377">
    <property type="entry name" value="Pro-peptidase_S53"/>
    <property type="match status" value="1"/>
</dbReference>
<dbReference type="SUPFAM" id="SSF54897">
    <property type="entry name" value="Protease propeptides/inhibitors"/>
    <property type="match status" value="1"/>
</dbReference>
<evidence type="ECO:0000256" key="10">
    <source>
        <dbReference type="SAM" id="SignalP"/>
    </source>
</evidence>
<dbReference type="PANTHER" id="PTHR14218:SF19">
    <property type="entry name" value="SERINE PROTEASE AORO, PUTATIVE (AFU_ORTHOLOGUE AFUA_6G10250)-RELATED"/>
    <property type="match status" value="1"/>
</dbReference>
<evidence type="ECO:0000259" key="11">
    <source>
        <dbReference type="PROSITE" id="PS51695"/>
    </source>
</evidence>
<dbReference type="SMART" id="SM00944">
    <property type="entry name" value="Pro-kuma_activ"/>
    <property type="match status" value="1"/>
</dbReference>
<dbReference type="InterPro" id="IPR036852">
    <property type="entry name" value="Peptidase_S8/S53_dom_sf"/>
</dbReference>
<feature type="compositionally biased region" description="Basic and acidic residues" evidence="9">
    <location>
        <begin position="23"/>
        <end position="35"/>
    </location>
</feature>
<keyword evidence="3 8" id="KW-0479">Metal-binding</keyword>
<feature type="signal peptide" evidence="10">
    <location>
        <begin position="1"/>
        <end position="18"/>
    </location>
</feature>
<protein>
    <submittedName>
        <fullName evidence="12">Pro-kumamolisin, activation domain-containing protein</fullName>
    </submittedName>
</protein>
<organism evidence="12 13">
    <name type="scientific">Rhypophila decipiens</name>
    <dbReference type="NCBI Taxonomy" id="261697"/>
    <lineage>
        <taxon>Eukaryota</taxon>
        <taxon>Fungi</taxon>
        <taxon>Dikarya</taxon>
        <taxon>Ascomycota</taxon>
        <taxon>Pezizomycotina</taxon>
        <taxon>Sordariomycetes</taxon>
        <taxon>Sordariomycetidae</taxon>
        <taxon>Sordariales</taxon>
        <taxon>Naviculisporaceae</taxon>
        <taxon>Rhypophila</taxon>
    </lineage>
</organism>
<dbReference type="PROSITE" id="PS51695">
    <property type="entry name" value="SEDOLISIN"/>
    <property type="match status" value="1"/>
</dbReference>
<evidence type="ECO:0000256" key="4">
    <source>
        <dbReference type="ARBA" id="ARBA00022801"/>
    </source>
</evidence>
<evidence type="ECO:0000256" key="1">
    <source>
        <dbReference type="ARBA" id="ARBA00004239"/>
    </source>
</evidence>
<evidence type="ECO:0000256" key="7">
    <source>
        <dbReference type="ARBA" id="ARBA00023145"/>
    </source>
</evidence>
<dbReference type="PANTHER" id="PTHR14218">
    <property type="entry name" value="PROTEASE S8 TRIPEPTIDYL PEPTIDASE I CLN2"/>
    <property type="match status" value="1"/>
</dbReference>
<keyword evidence="5 8" id="KW-0720">Serine protease</keyword>
<dbReference type="AlphaFoldDB" id="A0AAN7B9E6"/>
<reference evidence="12" key="2">
    <citation type="submission" date="2023-05" db="EMBL/GenBank/DDBJ databases">
        <authorList>
            <consortium name="Lawrence Berkeley National Laboratory"/>
            <person name="Steindorff A."/>
            <person name="Hensen N."/>
            <person name="Bonometti L."/>
            <person name="Westerberg I."/>
            <person name="Brannstrom I.O."/>
            <person name="Guillou S."/>
            <person name="Cros-Aarteil S."/>
            <person name="Calhoun S."/>
            <person name="Haridas S."/>
            <person name="Kuo A."/>
            <person name="Mondo S."/>
            <person name="Pangilinan J."/>
            <person name="Riley R."/>
            <person name="Labutti K."/>
            <person name="Andreopoulos B."/>
            <person name="Lipzen A."/>
            <person name="Chen C."/>
            <person name="Yanf M."/>
            <person name="Daum C."/>
            <person name="Ng V."/>
            <person name="Clum A."/>
            <person name="Ohm R."/>
            <person name="Martin F."/>
            <person name="Silar P."/>
            <person name="Natvig D."/>
            <person name="Lalanne C."/>
            <person name="Gautier V."/>
            <person name="Ament-Velasquez S.L."/>
            <person name="Kruys A."/>
            <person name="Hutchinson M.I."/>
            <person name="Powell A.J."/>
            <person name="Barry K."/>
            <person name="Miller A.N."/>
            <person name="Grigoriev I.V."/>
            <person name="Debuchy R."/>
            <person name="Gladieux P."/>
            <person name="Thoren M.H."/>
            <person name="Johannesson H."/>
        </authorList>
    </citation>
    <scope>NUCLEOTIDE SEQUENCE</scope>
    <source>
        <strain evidence="12">PSN293</strain>
    </source>
</reference>
<feature type="region of interest" description="Disordered" evidence="9">
    <location>
        <begin position="18"/>
        <end position="40"/>
    </location>
</feature>
<name>A0AAN7B9E6_9PEZI</name>
<feature type="chain" id="PRO_5043038489" evidence="10">
    <location>
        <begin position="19"/>
        <end position="750"/>
    </location>
</feature>
<dbReference type="Gene3D" id="3.40.50.200">
    <property type="entry name" value="Peptidase S8/S53 domain"/>
    <property type="match status" value="1"/>
</dbReference>
<sequence length="750" mass="83380">MKVFMAFAALVSIGQVCGSPTGQDRHTRSSHEQTRTPRRNIPRTHVCHERHTASNLEGWVKGERLNASSLLPLRVGLRQSNLDKGHDLLMDISDPDSPNYSKHLSAEEVTDLFAPPKESVHEVQVWLMSAGIDQKELSQSTNKQWIQFDATVEEAEKLLMTDFHFFEHVESGVKNIACSEYHLPHQVARHVDYITPGIKLMAGGQEHKAPAIRRRRSEKRKARQSKTRHRRNVEPDFISHGVTTDANDGNPSSDAEKWFKITGSCSYEATPDCVRAQYRIPNGTKATPGNELGIFQSLNQHYNQWDLDMFWKYTAPYIPAGTHPELRSINGALGPTEIIDEAGEEADLDFQVAIPLVWPQKTVLWQTDDEWYQKDQQRVGTRYPGFFNTLFDAIDGSYCTLSLFNQTGNCKSPKCQDPEYPNPNAAESQGGYQGSLMCGVYKPTNVIAISYSGNEHVLPQNYMLRQCFEVMKLALQGVTVVESSGDYGVGGRRYDSRNGCLGPEKDVFSPRIMSNCPYVLSVGATALVENEKFDAGVVNNGTWKGKGKKGKEKGPKEGKMENELEFTERAPTSFASGGGFSNVFATPAWQRRHVDGYLRRANISDRGYQLGPVPLLAGGGNYSNVVGREKPVKYFHKNGRGYPDVSALGDYFRIITGGYSQRLGGTSVAAPIWASVLNVLNEERLAVGKRPVGLVHQVFYRHPEVFTDITTGSNPGCGSPGFQAKEGWDPVTGLGTPIYPKLLELFLRLP</sequence>
<dbReference type="SUPFAM" id="SSF52743">
    <property type="entry name" value="Subtilisin-like"/>
    <property type="match status" value="1"/>
</dbReference>
<feature type="binding site" evidence="8">
    <location>
        <position position="709"/>
    </location>
    <ligand>
        <name>Ca(2+)</name>
        <dbReference type="ChEBI" id="CHEBI:29108"/>
    </ligand>
</feature>
<gene>
    <name evidence="12" type="ORF">QBC37DRAFT_472347</name>
</gene>
<dbReference type="GO" id="GO:0046872">
    <property type="term" value="F:metal ion binding"/>
    <property type="evidence" value="ECO:0007669"/>
    <property type="project" value="UniProtKB-UniRule"/>
</dbReference>
<comment type="subcellular location">
    <subcellularLocation>
        <location evidence="1">Secreted</location>
        <location evidence="1">Extracellular space</location>
    </subcellularLocation>
</comment>
<dbReference type="GO" id="GO:0005576">
    <property type="term" value="C:extracellular region"/>
    <property type="evidence" value="ECO:0007669"/>
    <property type="project" value="UniProtKB-SubCell"/>
</dbReference>
<reference evidence="12" key="1">
    <citation type="journal article" date="2023" name="Mol. Phylogenet. Evol.">
        <title>Genome-scale phylogeny and comparative genomics of the fungal order Sordariales.</title>
        <authorList>
            <person name="Hensen N."/>
            <person name="Bonometti L."/>
            <person name="Westerberg I."/>
            <person name="Brannstrom I.O."/>
            <person name="Guillou S."/>
            <person name="Cros-Aarteil S."/>
            <person name="Calhoun S."/>
            <person name="Haridas S."/>
            <person name="Kuo A."/>
            <person name="Mondo S."/>
            <person name="Pangilinan J."/>
            <person name="Riley R."/>
            <person name="LaButti K."/>
            <person name="Andreopoulos B."/>
            <person name="Lipzen A."/>
            <person name="Chen C."/>
            <person name="Yan M."/>
            <person name="Daum C."/>
            <person name="Ng V."/>
            <person name="Clum A."/>
            <person name="Steindorff A."/>
            <person name="Ohm R.A."/>
            <person name="Martin F."/>
            <person name="Silar P."/>
            <person name="Natvig D.O."/>
            <person name="Lalanne C."/>
            <person name="Gautier V."/>
            <person name="Ament-Velasquez S.L."/>
            <person name="Kruys A."/>
            <person name="Hutchinson M.I."/>
            <person name="Powell A.J."/>
            <person name="Barry K."/>
            <person name="Miller A.N."/>
            <person name="Grigoriev I.V."/>
            <person name="Debuchy R."/>
            <person name="Gladieux P."/>
            <person name="Hiltunen Thoren M."/>
            <person name="Johannesson H."/>
        </authorList>
    </citation>
    <scope>NUCLEOTIDE SEQUENCE</scope>
    <source>
        <strain evidence="12">PSN293</strain>
    </source>
</reference>
<dbReference type="GO" id="GO:0006508">
    <property type="term" value="P:proteolysis"/>
    <property type="evidence" value="ECO:0007669"/>
    <property type="project" value="UniProtKB-KW"/>
</dbReference>
<keyword evidence="6 8" id="KW-0106">Calcium</keyword>
<keyword evidence="10" id="KW-0732">Signal</keyword>
<feature type="active site" description="Charge relay system" evidence="8">
    <location>
        <position position="667"/>
    </location>
</feature>
<feature type="binding site" evidence="8">
    <location>
        <position position="708"/>
    </location>
    <ligand>
        <name>Ca(2+)</name>
        <dbReference type="ChEBI" id="CHEBI:29108"/>
    </ligand>
</feature>
<dbReference type="InterPro" id="IPR030400">
    <property type="entry name" value="Sedolisin_dom"/>
</dbReference>
<keyword evidence="7" id="KW-0865">Zymogen</keyword>
<dbReference type="GO" id="GO:0004252">
    <property type="term" value="F:serine-type endopeptidase activity"/>
    <property type="evidence" value="ECO:0007669"/>
    <property type="project" value="UniProtKB-UniRule"/>
</dbReference>
<feature type="domain" description="Peptidase S53" evidence="11">
    <location>
        <begin position="268"/>
        <end position="749"/>
    </location>
</feature>
<comment type="cofactor">
    <cofactor evidence="8">
        <name>Ca(2+)</name>
        <dbReference type="ChEBI" id="CHEBI:29108"/>
    </cofactor>
    <text evidence="8">Binds 1 Ca(2+) ion per subunit.</text>
</comment>
<keyword evidence="13" id="KW-1185">Reference proteome</keyword>
<evidence type="ECO:0000256" key="5">
    <source>
        <dbReference type="ARBA" id="ARBA00022825"/>
    </source>
</evidence>
<feature type="compositionally biased region" description="Polar residues" evidence="9">
    <location>
        <begin position="241"/>
        <end position="252"/>
    </location>
</feature>
<dbReference type="CDD" id="cd04056">
    <property type="entry name" value="Peptidases_S53"/>
    <property type="match status" value="1"/>
</dbReference>
<feature type="active site" description="Charge relay system" evidence="8">
    <location>
        <position position="349"/>
    </location>
</feature>
<dbReference type="Proteomes" id="UP001301769">
    <property type="component" value="Unassembled WGS sequence"/>
</dbReference>